<comment type="caution">
    <text evidence="1">The sequence shown here is derived from an EMBL/GenBank/DDBJ whole genome shotgun (WGS) entry which is preliminary data.</text>
</comment>
<dbReference type="Proteomes" id="UP001139226">
    <property type="component" value="Unassembled WGS sequence"/>
</dbReference>
<gene>
    <name evidence="1" type="ORF">ML462_15460</name>
</gene>
<reference evidence="1" key="1">
    <citation type="submission" date="2022-03" db="EMBL/GenBank/DDBJ databases">
        <title>Gramella crocea sp. nov., isolated from activated sludge of a seafood processing plant.</title>
        <authorList>
            <person name="Zhang X."/>
        </authorList>
    </citation>
    <scope>NUCLEOTIDE SEQUENCE</scope>
    <source>
        <strain evidence="1">YJ019</strain>
    </source>
</reference>
<evidence type="ECO:0000313" key="1">
    <source>
        <dbReference type="EMBL" id="MCH4824570.1"/>
    </source>
</evidence>
<dbReference type="InterPro" id="IPR018247">
    <property type="entry name" value="EF_Hand_1_Ca_BS"/>
</dbReference>
<dbReference type="EMBL" id="JAKVTV010000007">
    <property type="protein sequence ID" value="MCH4824570.1"/>
    <property type="molecule type" value="Genomic_DNA"/>
</dbReference>
<dbReference type="RefSeq" id="WP_240714738.1">
    <property type="nucleotide sequence ID" value="NZ_JAKVTV010000007.1"/>
</dbReference>
<sequence>MRKLTLILLIIFSITSCKNDDKPTVDYNQKKDKKAIVRDTSKIVINDLPVEIDSTEYVIYVTGEPQETYYGSSYSGLGSRSSNSNSFSVISSYNADIPGSIFNLKFQKRESDSITSLTDQIILITSVKFLREIFNQNKKQYLIYTVYDDDTNGDQKINSQDLSTLYLSKINGKAFEKITPENQEIIDYNIIKLQNRLYFRTIEDIDKDGKFDNEDKIHHFYIDFDNEELKPKEYDIS</sequence>
<accession>A0A9X1V668</accession>
<evidence type="ECO:0000313" key="2">
    <source>
        <dbReference type="Proteomes" id="UP001139226"/>
    </source>
</evidence>
<proteinExistence type="predicted"/>
<organism evidence="1 2">
    <name type="scientific">Christiangramia lutea</name>
    <dbReference type="NCBI Taxonomy" id="1607951"/>
    <lineage>
        <taxon>Bacteria</taxon>
        <taxon>Pseudomonadati</taxon>
        <taxon>Bacteroidota</taxon>
        <taxon>Flavobacteriia</taxon>
        <taxon>Flavobacteriales</taxon>
        <taxon>Flavobacteriaceae</taxon>
        <taxon>Christiangramia</taxon>
    </lineage>
</organism>
<dbReference type="PROSITE" id="PS00018">
    <property type="entry name" value="EF_HAND_1"/>
    <property type="match status" value="1"/>
</dbReference>
<dbReference type="AlphaFoldDB" id="A0A9X1V668"/>
<keyword evidence="2" id="KW-1185">Reference proteome</keyword>
<dbReference type="PROSITE" id="PS51257">
    <property type="entry name" value="PROKAR_LIPOPROTEIN"/>
    <property type="match status" value="1"/>
</dbReference>
<protein>
    <recommendedName>
        <fullName evidence="3">EF-hand domain-containing protein</fullName>
    </recommendedName>
</protein>
<name>A0A9X1V668_9FLAO</name>
<evidence type="ECO:0008006" key="3">
    <source>
        <dbReference type="Google" id="ProtNLM"/>
    </source>
</evidence>